<keyword evidence="4" id="KW-0732">Signal</keyword>
<dbReference type="InterPro" id="IPR018511">
    <property type="entry name" value="Hemolysin-typ_Ca-bd_CS"/>
</dbReference>
<comment type="subcellular location">
    <subcellularLocation>
        <location evidence="1">Secreted</location>
    </subcellularLocation>
</comment>
<dbReference type="PANTHER" id="PTHR38340">
    <property type="entry name" value="S-LAYER PROTEIN"/>
    <property type="match status" value="1"/>
</dbReference>
<dbReference type="InterPro" id="IPR011049">
    <property type="entry name" value="Serralysin-like_metalloprot_C"/>
</dbReference>
<keyword evidence="2" id="KW-0964">Secreted</keyword>
<evidence type="ECO:0000256" key="2">
    <source>
        <dbReference type="ARBA" id="ARBA00022525"/>
    </source>
</evidence>
<dbReference type="SUPFAM" id="SSF51120">
    <property type="entry name" value="beta-Roll"/>
    <property type="match status" value="2"/>
</dbReference>
<dbReference type="PRINTS" id="PR00313">
    <property type="entry name" value="CABNDNGRPT"/>
</dbReference>
<feature type="chain" id="PRO_5047347944" description="Calcium-binding protein" evidence="4">
    <location>
        <begin position="18"/>
        <end position="340"/>
    </location>
</feature>
<dbReference type="RefSeq" id="WP_078605012.1">
    <property type="nucleotide sequence ID" value="NZ_MPZV01000002.1"/>
</dbReference>
<evidence type="ECO:0000256" key="3">
    <source>
        <dbReference type="SAM" id="MobiDB-lite"/>
    </source>
</evidence>
<accession>A0ABX3MYH1</accession>
<keyword evidence="6" id="KW-1185">Reference proteome</keyword>
<dbReference type="InterPro" id="IPR001343">
    <property type="entry name" value="Hemolysn_Ca-bd"/>
</dbReference>
<name>A0ABX3MYH1_9RHOB</name>
<evidence type="ECO:0000256" key="4">
    <source>
        <dbReference type="SAM" id="SignalP"/>
    </source>
</evidence>
<dbReference type="PROSITE" id="PS00330">
    <property type="entry name" value="HEMOLYSIN_CALCIUM"/>
    <property type="match status" value="4"/>
</dbReference>
<sequence>MLFLSGVLGLLMAGATAGLMVASSEPEEETPDDLETADAEAGEVSLLAEVSAGEIAPEPLAASEPGPGDDITWGDASDDAIAGEAGDDQINGYDGDDSLWGGDGDDQILGASGNDTLWGDAGTDTLIGGDGEDELVGGMEADLLSGEFGSDRLFGEAGEDTLIGGAGDDMLAGGADDDTLIGAEGADVLTGDAGRDELNGDAGNDVLFGVTPETRDAGAADADTLNGEAGEDVLLGGSGDWLHGGEGGDSFALGDWIDPNAPATIADYTAGQDRLAVIYDPQGTATPQISIEPSEAHPGAAWILLDGIRLAEVLDAAGLNAQDVALLTPAQFAAQQAMAL</sequence>
<proteinExistence type="predicted"/>
<dbReference type="PANTHER" id="PTHR38340:SF1">
    <property type="entry name" value="S-LAYER PROTEIN"/>
    <property type="match status" value="1"/>
</dbReference>
<dbReference type="Proteomes" id="UP000190787">
    <property type="component" value="Unassembled WGS sequence"/>
</dbReference>
<comment type="caution">
    <text evidence="5">The sequence shown here is derived from an EMBL/GenBank/DDBJ whole genome shotgun (WGS) entry which is preliminary data.</text>
</comment>
<feature type="region of interest" description="Disordered" evidence="3">
    <location>
        <begin position="55"/>
        <end position="116"/>
    </location>
</feature>
<feature type="signal peptide" evidence="4">
    <location>
        <begin position="1"/>
        <end position="17"/>
    </location>
</feature>
<evidence type="ECO:0000313" key="5">
    <source>
        <dbReference type="EMBL" id="OOY24681.1"/>
    </source>
</evidence>
<evidence type="ECO:0000256" key="1">
    <source>
        <dbReference type="ARBA" id="ARBA00004613"/>
    </source>
</evidence>
<evidence type="ECO:0000313" key="6">
    <source>
        <dbReference type="Proteomes" id="UP000190787"/>
    </source>
</evidence>
<gene>
    <name evidence="5" type="ORF">BMI91_11755</name>
</gene>
<reference evidence="5 6" key="1">
    <citation type="submission" date="2016-11" db="EMBL/GenBank/DDBJ databases">
        <title>A multilocus sequence analysis scheme for characterization of bacteria in the genus Thioclava.</title>
        <authorList>
            <person name="Liu Y."/>
            <person name="Shao Z."/>
        </authorList>
    </citation>
    <scope>NUCLEOTIDE SEQUENCE [LARGE SCALE GENOMIC DNA]</scope>
    <source>
        <strain evidence="5 6">TAW-CT134</strain>
    </source>
</reference>
<evidence type="ECO:0008006" key="7">
    <source>
        <dbReference type="Google" id="ProtNLM"/>
    </source>
</evidence>
<dbReference type="Gene3D" id="2.150.10.10">
    <property type="entry name" value="Serralysin-like metalloprotease, C-terminal"/>
    <property type="match status" value="3"/>
</dbReference>
<dbReference type="Pfam" id="PF00353">
    <property type="entry name" value="HemolysinCabind"/>
    <property type="match status" value="3"/>
</dbReference>
<protein>
    <recommendedName>
        <fullName evidence="7">Calcium-binding protein</fullName>
    </recommendedName>
</protein>
<organism evidence="5 6">
    <name type="scientific">Thioclava sediminum</name>
    <dbReference type="NCBI Taxonomy" id="1915319"/>
    <lineage>
        <taxon>Bacteria</taxon>
        <taxon>Pseudomonadati</taxon>
        <taxon>Pseudomonadota</taxon>
        <taxon>Alphaproteobacteria</taxon>
        <taxon>Rhodobacterales</taxon>
        <taxon>Paracoccaceae</taxon>
        <taxon>Thioclava</taxon>
    </lineage>
</organism>
<dbReference type="EMBL" id="MPZV01000002">
    <property type="protein sequence ID" value="OOY24681.1"/>
    <property type="molecule type" value="Genomic_DNA"/>
</dbReference>
<dbReference type="InterPro" id="IPR050557">
    <property type="entry name" value="RTX_toxin/Mannuronan_C5-epim"/>
</dbReference>